<feature type="domain" description="Histidine kinase" evidence="15">
    <location>
        <begin position="281"/>
        <end position="503"/>
    </location>
</feature>
<feature type="modified residue" description="4-aspartylphosphate" evidence="13">
    <location>
        <position position="698"/>
    </location>
</feature>
<evidence type="ECO:0000256" key="4">
    <source>
        <dbReference type="ARBA" id="ARBA00022553"/>
    </source>
</evidence>
<evidence type="ECO:0000256" key="10">
    <source>
        <dbReference type="ARBA" id="ARBA00022989"/>
    </source>
</evidence>
<dbReference type="InterPro" id="IPR001789">
    <property type="entry name" value="Sig_transdc_resp-reg_receiver"/>
</dbReference>
<dbReference type="SUPFAM" id="SSF158472">
    <property type="entry name" value="HAMP domain-like"/>
    <property type="match status" value="1"/>
</dbReference>
<dbReference type="InterPro" id="IPR005467">
    <property type="entry name" value="His_kinase_dom"/>
</dbReference>
<dbReference type="InterPro" id="IPR011006">
    <property type="entry name" value="CheY-like_superfamily"/>
</dbReference>
<dbReference type="Gene3D" id="1.10.287.130">
    <property type="match status" value="1"/>
</dbReference>
<keyword evidence="12 14" id="KW-0472">Membrane</keyword>
<keyword evidence="6 14" id="KW-0812">Transmembrane</keyword>
<evidence type="ECO:0000256" key="5">
    <source>
        <dbReference type="ARBA" id="ARBA00022679"/>
    </source>
</evidence>
<dbReference type="CDD" id="cd17546">
    <property type="entry name" value="REC_hyHK_CKI1_RcsC-like"/>
    <property type="match status" value="1"/>
</dbReference>
<dbReference type="SMART" id="SM00388">
    <property type="entry name" value="HisKA"/>
    <property type="match status" value="1"/>
</dbReference>
<keyword evidence="10 14" id="KW-1133">Transmembrane helix</keyword>
<comment type="catalytic activity">
    <reaction evidence="1">
        <text>ATP + protein L-histidine = ADP + protein N-phospho-L-histidine.</text>
        <dbReference type="EC" id="2.7.13.3"/>
    </reaction>
</comment>
<dbReference type="Pfam" id="PF00672">
    <property type="entry name" value="HAMP"/>
    <property type="match status" value="1"/>
</dbReference>
<comment type="subcellular location">
    <subcellularLocation>
        <location evidence="2">Membrane</location>
    </subcellularLocation>
</comment>
<evidence type="ECO:0000259" key="16">
    <source>
        <dbReference type="PROSITE" id="PS50110"/>
    </source>
</evidence>
<keyword evidence="9" id="KW-0067">ATP-binding</keyword>
<dbReference type="EC" id="2.7.13.3" evidence="3"/>
<dbReference type="Pfam" id="PF02518">
    <property type="entry name" value="HATPase_c"/>
    <property type="match status" value="1"/>
</dbReference>
<feature type="domain" description="HAMP" evidence="17">
    <location>
        <begin position="190"/>
        <end position="241"/>
    </location>
</feature>
<dbReference type="InterPro" id="IPR003594">
    <property type="entry name" value="HATPase_dom"/>
</dbReference>
<evidence type="ECO:0000256" key="13">
    <source>
        <dbReference type="PROSITE-ProRule" id="PRU00169"/>
    </source>
</evidence>
<dbReference type="GO" id="GO:0005524">
    <property type="term" value="F:ATP binding"/>
    <property type="evidence" value="ECO:0007669"/>
    <property type="project" value="UniProtKB-KW"/>
</dbReference>
<dbReference type="PANTHER" id="PTHR45339:SF1">
    <property type="entry name" value="HYBRID SIGNAL TRANSDUCTION HISTIDINE KINASE J"/>
    <property type="match status" value="1"/>
</dbReference>
<dbReference type="SMART" id="SM00387">
    <property type="entry name" value="HATPase_c"/>
    <property type="match status" value="1"/>
</dbReference>
<dbReference type="SUPFAM" id="SSF55874">
    <property type="entry name" value="ATPase domain of HSP90 chaperone/DNA topoisomerase II/histidine kinase"/>
    <property type="match status" value="1"/>
</dbReference>
<evidence type="ECO:0000256" key="2">
    <source>
        <dbReference type="ARBA" id="ARBA00004370"/>
    </source>
</evidence>
<dbReference type="PANTHER" id="PTHR45339">
    <property type="entry name" value="HYBRID SIGNAL TRANSDUCTION HISTIDINE KINASE J"/>
    <property type="match status" value="1"/>
</dbReference>
<protein>
    <recommendedName>
        <fullName evidence="3">histidine kinase</fullName>
        <ecNumber evidence="3">2.7.13.3</ecNumber>
    </recommendedName>
</protein>
<dbReference type="FunFam" id="1.10.287.130:FF:000004">
    <property type="entry name" value="Ethylene receptor 1"/>
    <property type="match status" value="1"/>
</dbReference>
<dbReference type="SUPFAM" id="SSF47384">
    <property type="entry name" value="Homodimeric domain of signal transducing histidine kinase"/>
    <property type="match status" value="1"/>
</dbReference>
<dbReference type="FunFam" id="3.30.565.10:FF:000010">
    <property type="entry name" value="Sensor histidine kinase RcsC"/>
    <property type="match status" value="1"/>
</dbReference>
<evidence type="ECO:0000256" key="11">
    <source>
        <dbReference type="ARBA" id="ARBA00023012"/>
    </source>
</evidence>
<keyword evidence="8" id="KW-0418">Kinase</keyword>
<keyword evidence="19" id="KW-1185">Reference proteome</keyword>
<dbReference type="Gene3D" id="6.10.340.10">
    <property type="match status" value="1"/>
</dbReference>
<evidence type="ECO:0000256" key="9">
    <source>
        <dbReference type="ARBA" id="ARBA00022840"/>
    </source>
</evidence>
<dbReference type="SUPFAM" id="SSF52172">
    <property type="entry name" value="CheY-like"/>
    <property type="match status" value="1"/>
</dbReference>
<reference evidence="18 19" key="1">
    <citation type="submission" date="2020-07" db="EMBL/GenBank/DDBJ databases">
        <authorList>
            <person name="Feng X."/>
        </authorList>
    </citation>
    <scope>NUCLEOTIDE SEQUENCE [LARGE SCALE GENOMIC DNA]</scope>
    <source>
        <strain evidence="18 19">JCM23202</strain>
    </source>
</reference>
<keyword evidence="5" id="KW-0808">Transferase</keyword>
<evidence type="ECO:0000259" key="15">
    <source>
        <dbReference type="PROSITE" id="PS50109"/>
    </source>
</evidence>
<dbReference type="InterPro" id="IPR033417">
    <property type="entry name" value="CHASE8"/>
</dbReference>
<dbReference type="GO" id="GO:0000155">
    <property type="term" value="F:phosphorelay sensor kinase activity"/>
    <property type="evidence" value="ECO:0007669"/>
    <property type="project" value="InterPro"/>
</dbReference>
<keyword evidence="7" id="KW-0547">Nucleotide-binding</keyword>
<evidence type="ECO:0000256" key="1">
    <source>
        <dbReference type="ARBA" id="ARBA00000085"/>
    </source>
</evidence>
<evidence type="ECO:0000259" key="17">
    <source>
        <dbReference type="PROSITE" id="PS50885"/>
    </source>
</evidence>
<gene>
    <name evidence="18" type="ORF">H5P27_02480</name>
</gene>
<evidence type="ECO:0000313" key="19">
    <source>
        <dbReference type="Proteomes" id="UP000526501"/>
    </source>
</evidence>
<dbReference type="PROSITE" id="PS50885">
    <property type="entry name" value="HAMP"/>
    <property type="match status" value="1"/>
</dbReference>
<dbReference type="InterPro" id="IPR004358">
    <property type="entry name" value="Sig_transdc_His_kin-like_C"/>
</dbReference>
<dbReference type="InterPro" id="IPR036097">
    <property type="entry name" value="HisK_dim/P_sf"/>
</dbReference>
<evidence type="ECO:0000256" key="6">
    <source>
        <dbReference type="ARBA" id="ARBA00022692"/>
    </source>
</evidence>
<name>A0A7X1B3C9_9BACT</name>
<feature type="transmembrane region" description="Helical" evidence="14">
    <location>
        <begin position="161"/>
        <end position="183"/>
    </location>
</feature>
<dbReference type="Pfam" id="PF17152">
    <property type="entry name" value="CHASE8"/>
    <property type="match status" value="1"/>
</dbReference>
<sequence>MDQADTSLSYRIRSAPISSKILLIVLACSLLSLALITGSSLIREYKTATDREVEGLVSLAGVLSQNLEASLRFSDKLAARDILSSLVSENQITKAQITLPDGTLFAEFRGRRDTQAIEQKGKLGTTIDGTTITYREQIDLAGAPLGFITLQADNRDSWSQLLTSAAINSIVLAISLLASLLLAKRLLPIITDPLEELSAIAQRISKERNYDLRATKRYDDEIGKLVDSVNFMLATVRNRDREINETNRNLEVLVADRTAKLVAAREKAEKALEAKSEFLSTMSHELRTPMNAIIGMSSVLQLEDLDPNRSRQIEVIQKSAGNLLNLINDILDFSKIEANRLELENQPVDLVPCIEEALDISSAAKKQNRLIYSAFFDPSLPAKIKGDTSRLRQILVNLLSNAFKFTHSGSVTIEANRISASRREGERLQVLVRDTGLGIAENQLESIFESFTQADQATSREYGGTGLGLTISRKLARAMGGDLTVESELGTGSVFQLVLPLRRVDSCHEVVGKPLAIEGEFHVRLKDLPAPLDTSVRSNLIAWGCKVIDAHGPAEEPDLTIASALCEDEFRAVEKATRIRNFDNTILLTHPDHSILIQKSTNAAVLTLPVRTRDLRNMLLRHVDSNESPDYDATTPFAPYQTEKWQSLRILLAEDNELSRNVFIHHMELIGLEIDTAVNGIQACEMASENDYDIIFMDVRMPQRDGLKASRYIRDNQEKDRTRPWIVGFTANTEQDALLQIEKAGMDDYLSKPAVISNIAESIDRFVFARSDSRSALKDA</sequence>
<evidence type="ECO:0000256" key="7">
    <source>
        <dbReference type="ARBA" id="ARBA00022741"/>
    </source>
</evidence>
<evidence type="ECO:0000313" key="18">
    <source>
        <dbReference type="EMBL" id="MBC2604900.1"/>
    </source>
</evidence>
<dbReference type="SMART" id="SM00304">
    <property type="entry name" value="HAMP"/>
    <property type="match status" value="1"/>
</dbReference>
<dbReference type="CDD" id="cd06225">
    <property type="entry name" value="HAMP"/>
    <property type="match status" value="1"/>
</dbReference>
<organism evidence="18 19">
    <name type="scientific">Pelagicoccus albus</name>
    <dbReference type="NCBI Taxonomy" id="415222"/>
    <lineage>
        <taxon>Bacteria</taxon>
        <taxon>Pseudomonadati</taxon>
        <taxon>Verrucomicrobiota</taxon>
        <taxon>Opitutia</taxon>
        <taxon>Puniceicoccales</taxon>
        <taxon>Pelagicoccaceae</taxon>
        <taxon>Pelagicoccus</taxon>
    </lineage>
</organism>
<dbReference type="CDD" id="cd16922">
    <property type="entry name" value="HATPase_EvgS-ArcB-TorS-like"/>
    <property type="match status" value="1"/>
</dbReference>
<dbReference type="Gene3D" id="3.30.565.10">
    <property type="entry name" value="Histidine kinase-like ATPase, C-terminal domain"/>
    <property type="match status" value="1"/>
</dbReference>
<dbReference type="EMBL" id="JACHVC010000005">
    <property type="protein sequence ID" value="MBC2604900.1"/>
    <property type="molecule type" value="Genomic_DNA"/>
</dbReference>
<dbReference type="PRINTS" id="PR00344">
    <property type="entry name" value="BCTRLSENSOR"/>
</dbReference>
<dbReference type="AlphaFoldDB" id="A0A7X1B3C9"/>
<accession>A0A7X1B3C9</accession>
<evidence type="ECO:0000256" key="8">
    <source>
        <dbReference type="ARBA" id="ARBA00022777"/>
    </source>
</evidence>
<dbReference type="CDD" id="cd00082">
    <property type="entry name" value="HisKA"/>
    <property type="match status" value="1"/>
</dbReference>
<dbReference type="Proteomes" id="UP000526501">
    <property type="component" value="Unassembled WGS sequence"/>
</dbReference>
<evidence type="ECO:0000256" key="3">
    <source>
        <dbReference type="ARBA" id="ARBA00012438"/>
    </source>
</evidence>
<dbReference type="InterPro" id="IPR003660">
    <property type="entry name" value="HAMP_dom"/>
</dbReference>
<dbReference type="PROSITE" id="PS50109">
    <property type="entry name" value="HIS_KIN"/>
    <property type="match status" value="1"/>
</dbReference>
<dbReference type="Pfam" id="PF00072">
    <property type="entry name" value="Response_reg"/>
    <property type="match status" value="1"/>
</dbReference>
<proteinExistence type="predicted"/>
<feature type="transmembrane region" description="Helical" evidence="14">
    <location>
        <begin position="21"/>
        <end position="42"/>
    </location>
</feature>
<evidence type="ECO:0000256" key="14">
    <source>
        <dbReference type="SAM" id="Phobius"/>
    </source>
</evidence>
<feature type="domain" description="Response regulatory" evidence="16">
    <location>
        <begin position="649"/>
        <end position="767"/>
    </location>
</feature>
<keyword evidence="4 13" id="KW-0597">Phosphoprotein</keyword>
<comment type="caution">
    <text evidence="18">The sequence shown here is derived from an EMBL/GenBank/DDBJ whole genome shotgun (WGS) entry which is preliminary data.</text>
</comment>
<dbReference type="PROSITE" id="PS50110">
    <property type="entry name" value="RESPONSE_REGULATORY"/>
    <property type="match status" value="1"/>
</dbReference>
<dbReference type="GO" id="GO:0016020">
    <property type="term" value="C:membrane"/>
    <property type="evidence" value="ECO:0007669"/>
    <property type="project" value="UniProtKB-SubCell"/>
</dbReference>
<dbReference type="Pfam" id="PF00512">
    <property type="entry name" value="HisKA"/>
    <property type="match status" value="1"/>
</dbReference>
<dbReference type="SMART" id="SM00448">
    <property type="entry name" value="REC"/>
    <property type="match status" value="1"/>
</dbReference>
<dbReference type="InterPro" id="IPR036890">
    <property type="entry name" value="HATPase_C_sf"/>
</dbReference>
<keyword evidence="11" id="KW-0902">Two-component regulatory system</keyword>
<dbReference type="RefSeq" id="WP_185658790.1">
    <property type="nucleotide sequence ID" value="NZ_CAWPOO010000005.1"/>
</dbReference>
<dbReference type="Gene3D" id="3.40.50.2300">
    <property type="match status" value="1"/>
</dbReference>
<dbReference type="InterPro" id="IPR003661">
    <property type="entry name" value="HisK_dim/P_dom"/>
</dbReference>
<evidence type="ECO:0000256" key="12">
    <source>
        <dbReference type="ARBA" id="ARBA00023136"/>
    </source>
</evidence>